<dbReference type="InterPro" id="IPR025877">
    <property type="entry name" value="MobA-like_NTP_Trfase"/>
</dbReference>
<sequence>MNNIGIILLAAGESKRMGSPKQLLDIDGKSLLRRTAEVALATDCYPVVMVIGANKAQIAPEIIDLPLTVIDNPMWHEGMSSSVKMGLAGLYMTYKDVDAVIMLVCDQPYLSVSLLERMIDVYRTKKPPIVACKYGEEVGVPALFDRKLFEELLTLSGDKGAKPIVMNHLDEAYLVTFEAGSVDLDTPEDYEAFQKG</sequence>
<proteinExistence type="predicted"/>
<dbReference type="Proteomes" id="UP000000493">
    <property type="component" value="Chromosome"/>
</dbReference>
<dbReference type="RefSeq" id="WP_013930406.1">
    <property type="nucleotide sequence ID" value="NC_015703.1"/>
</dbReference>
<reference evidence="3" key="1">
    <citation type="submission" date="2011-06" db="EMBL/GenBank/DDBJ databases">
        <title>The complete genome of chromosome of Runella slithyformis DSM 19594.</title>
        <authorList>
            <consortium name="US DOE Joint Genome Institute (JGI-PGF)"/>
            <person name="Lucas S."/>
            <person name="Han J."/>
            <person name="Lapidus A."/>
            <person name="Bruce D."/>
            <person name="Goodwin L."/>
            <person name="Pitluck S."/>
            <person name="Peters L."/>
            <person name="Kyrpides N."/>
            <person name="Mavromatis K."/>
            <person name="Ivanova N."/>
            <person name="Ovchinnikova G."/>
            <person name="Zhang X."/>
            <person name="Misra M."/>
            <person name="Detter J.C."/>
            <person name="Tapia R."/>
            <person name="Han C."/>
            <person name="Land M."/>
            <person name="Hauser L."/>
            <person name="Markowitz V."/>
            <person name="Cheng J.-F."/>
            <person name="Hugenholtz P."/>
            <person name="Woyke T."/>
            <person name="Wu D."/>
            <person name="Tindall B."/>
            <person name="Faehrich R."/>
            <person name="Brambilla E."/>
            <person name="Klenk H.-P."/>
            <person name="Eisen J.A."/>
        </authorList>
    </citation>
    <scope>NUCLEOTIDE SEQUENCE [LARGE SCALE GENOMIC DNA]</scope>
    <source>
        <strain evidence="3">ATCC 29530 / DSM 19594 / LMG 11500 / NCIMB 11436 / LSU 4</strain>
    </source>
</reference>
<dbReference type="KEGG" id="rsi:Runsl_4804"/>
<dbReference type="CDD" id="cd04182">
    <property type="entry name" value="GT_2_like_f"/>
    <property type="match status" value="1"/>
</dbReference>
<dbReference type="Pfam" id="PF12804">
    <property type="entry name" value="NTP_transf_3"/>
    <property type="match status" value="1"/>
</dbReference>
<dbReference type="InterPro" id="IPR029044">
    <property type="entry name" value="Nucleotide-diphossugar_trans"/>
</dbReference>
<feature type="domain" description="MobA-like NTP transferase" evidence="1">
    <location>
        <begin position="7"/>
        <end position="168"/>
    </location>
</feature>
<dbReference type="PANTHER" id="PTHR43777">
    <property type="entry name" value="MOLYBDENUM COFACTOR CYTIDYLYLTRANSFERASE"/>
    <property type="match status" value="1"/>
</dbReference>
<dbReference type="AlphaFoldDB" id="A0A7U3ZPR3"/>
<keyword evidence="3" id="KW-1185">Reference proteome</keyword>
<dbReference type="Gene3D" id="3.90.550.10">
    <property type="entry name" value="Spore Coat Polysaccharide Biosynthesis Protein SpsA, Chain A"/>
    <property type="match status" value="1"/>
</dbReference>
<evidence type="ECO:0000313" key="2">
    <source>
        <dbReference type="EMBL" id="AEI51117.1"/>
    </source>
</evidence>
<gene>
    <name evidence="2" type="ordered locus">Runsl_4804</name>
</gene>
<organism evidence="2 3">
    <name type="scientific">Runella slithyformis (strain ATCC 29530 / DSM 19594 / LMG 11500 / NCIMB 11436 / LSU 4)</name>
    <dbReference type="NCBI Taxonomy" id="761193"/>
    <lineage>
        <taxon>Bacteria</taxon>
        <taxon>Pseudomonadati</taxon>
        <taxon>Bacteroidota</taxon>
        <taxon>Cytophagia</taxon>
        <taxon>Cytophagales</taxon>
        <taxon>Spirosomataceae</taxon>
        <taxon>Runella</taxon>
    </lineage>
</organism>
<evidence type="ECO:0000259" key="1">
    <source>
        <dbReference type="Pfam" id="PF12804"/>
    </source>
</evidence>
<dbReference type="PANTHER" id="PTHR43777:SF1">
    <property type="entry name" value="MOLYBDENUM COFACTOR CYTIDYLYLTRANSFERASE"/>
    <property type="match status" value="1"/>
</dbReference>
<reference evidence="2 3" key="2">
    <citation type="journal article" date="2012" name="Stand. Genomic Sci.">
        <title>Complete genome sequence of the aquatic bacterium Runella slithyformis type strain (LSU 4(T)).</title>
        <authorList>
            <person name="Copeland A."/>
            <person name="Zhang X."/>
            <person name="Misra M."/>
            <person name="Lapidus A."/>
            <person name="Nolan M."/>
            <person name="Lucas S."/>
            <person name="Deshpande S."/>
            <person name="Cheng J.F."/>
            <person name="Tapia R."/>
            <person name="Goodwin L.A."/>
            <person name="Pitluck S."/>
            <person name="Liolios K."/>
            <person name="Pagani I."/>
            <person name="Ivanova N."/>
            <person name="Mikhailova N."/>
            <person name="Pati A."/>
            <person name="Chen A."/>
            <person name="Palaniappan K."/>
            <person name="Land M."/>
            <person name="Hauser L."/>
            <person name="Pan C."/>
            <person name="Jeffries C.D."/>
            <person name="Detter J.C."/>
            <person name="Brambilla E.M."/>
            <person name="Rohde M."/>
            <person name="Djao O.D."/>
            <person name="Goker M."/>
            <person name="Sikorski J."/>
            <person name="Tindall B.J."/>
            <person name="Woyke T."/>
            <person name="Bristow J."/>
            <person name="Eisen J.A."/>
            <person name="Markowitz V."/>
            <person name="Hugenholtz P."/>
            <person name="Kyrpides N.C."/>
            <person name="Klenk H.P."/>
            <person name="Mavromatis K."/>
        </authorList>
    </citation>
    <scope>NUCLEOTIDE SEQUENCE [LARGE SCALE GENOMIC DNA]</scope>
    <source>
        <strain evidence="3">ATCC 29530 / DSM 19594 / LMG 11500 / NCIMB 11436 / LSU 4</strain>
    </source>
</reference>
<protein>
    <submittedName>
        <fullName evidence="2">4-diphosphocytidyl-2C-methyl-D-erythritol synthase</fullName>
    </submittedName>
</protein>
<dbReference type="EMBL" id="CP002859">
    <property type="protein sequence ID" value="AEI51117.1"/>
    <property type="molecule type" value="Genomic_DNA"/>
</dbReference>
<accession>A0A7U3ZPR3</accession>
<evidence type="ECO:0000313" key="3">
    <source>
        <dbReference type="Proteomes" id="UP000000493"/>
    </source>
</evidence>
<dbReference type="SUPFAM" id="SSF53448">
    <property type="entry name" value="Nucleotide-diphospho-sugar transferases"/>
    <property type="match status" value="1"/>
</dbReference>
<name>A0A7U3ZPR3_RUNSL</name>
<dbReference type="GO" id="GO:0016779">
    <property type="term" value="F:nucleotidyltransferase activity"/>
    <property type="evidence" value="ECO:0007669"/>
    <property type="project" value="UniProtKB-ARBA"/>
</dbReference>